<protein>
    <recommendedName>
        <fullName evidence="3">Phage protein</fullName>
    </recommendedName>
</protein>
<name>A0ABR5AXW9_BACBA</name>
<keyword evidence="2" id="KW-1185">Reference proteome</keyword>
<gene>
    <name evidence="1" type="ORF">SD77_2039</name>
</gene>
<evidence type="ECO:0000313" key="1">
    <source>
        <dbReference type="EMBL" id="KIL79585.1"/>
    </source>
</evidence>
<comment type="caution">
    <text evidence="1">The sequence shown here is derived from an EMBL/GenBank/DDBJ whole genome shotgun (WGS) entry which is preliminary data.</text>
</comment>
<sequence>MNLQPQRDTIISQKEFLRNTVGMEFKTAGLTLDASKFTAGQYVKAGTAVFKNETSGLFEPVQADTPETMLAACLTSHDVKVTAGVNPVVGGVMGGHPIESKCTGVTANFKAATKGRLTFDI</sequence>
<evidence type="ECO:0000313" key="2">
    <source>
        <dbReference type="Proteomes" id="UP000031982"/>
    </source>
</evidence>
<organism evidence="1 2">
    <name type="scientific">Bacillus badius</name>
    <dbReference type="NCBI Taxonomy" id="1455"/>
    <lineage>
        <taxon>Bacteria</taxon>
        <taxon>Bacillati</taxon>
        <taxon>Bacillota</taxon>
        <taxon>Bacilli</taxon>
        <taxon>Bacillales</taxon>
        <taxon>Bacillaceae</taxon>
        <taxon>Pseudobacillus</taxon>
    </lineage>
</organism>
<accession>A0ABR5AXW9</accession>
<evidence type="ECO:0008006" key="3">
    <source>
        <dbReference type="Google" id="ProtNLM"/>
    </source>
</evidence>
<dbReference type="EMBL" id="JXLP01000002">
    <property type="protein sequence ID" value="KIL79585.1"/>
    <property type="molecule type" value="Genomic_DNA"/>
</dbReference>
<dbReference type="Proteomes" id="UP000031982">
    <property type="component" value="Unassembled WGS sequence"/>
</dbReference>
<proteinExistence type="predicted"/>
<reference evidence="1 2" key="1">
    <citation type="submission" date="2015-01" db="EMBL/GenBank/DDBJ databases">
        <title>Genome Assembly of Bacillus badius MTCC 1458.</title>
        <authorList>
            <person name="Verma A."/>
            <person name="Khatri I."/>
            <person name="Mual P."/>
            <person name="Subramanian S."/>
            <person name="Krishnamurthi S."/>
        </authorList>
    </citation>
    <scope>NUCLEOTIDE SEQUENCE [LARGE SCALE GENOMIC DNA]</scope>
    <source>
        <strain evidence="1 2">MTCC 1458</strain>
    </source>
</reference>
<dbReference type="RefSeq" id="WP_041113242.1">
    <property type="nucleotide sequence ID" value="NZ_JARTHD010000016.1"/>
</dbReference>